<evidence type="ECO:0000313" key="2">
    <source>
        <dbReference type="EMBL" id="KAB4450543.1"/>
    </source>
</evidence>
<proteinExistence type="predicted"/>
<dbReference type="GO" id="GO:0005975">
    <property type="term" value="P:carbohydrate metabolic process"/>
    <property type="evidence" value="ECO:0007669"/>
    <property type="project" value="InterPro"/>
</dbReference>
<protein>
    <submittedName>
        <fullName evidence="3">D-glucuronyl C5-epimerase family protein</fullName>
    </submittedName>
    <submittedName>
        <fullName evidence="2">Thioredoxin</fullName>
    </submittedName>
</protein>
<dbReference type="InterPro" id="IPR039721">
    <property type="entry name" value="C5-epimerase"/>
</dbReference>
<dbReference type="InterPro" id="IPR010598">
    <property type="entry name" value="C5-epim_C"/>
</dbReference>
<dbReference type="SUPFAM" id="SSF48208">
    <property type="entry name" value="Six-hairpin glycosidases"/>
    <property type="match status" value="1"/>
</dbReference>
<name>C6IEN8_BACT4</name>
<reference evidence="2 4" key="1">
    <citation type="journal article" date="2019" name="Nat. Med.">
        <title>A library of human gut bacterial isolates paired with longitudinal multiomics data enables mechanistic microbiome research.</title>
        <authorList>
            <person name="Poyet M."/>
            <person name="Groussin M."/>
            <person name="Gibbons S.M."/>
            <person name="Avila-Pacheco J."/>
            <person name="Jiang X."/>
            <person name="Kearney S.M."/>
            <person name="Perrotta A.R."/>
            <person name="Berdy B."/>
            <person name="Zhao S."/>
            <person name="Lieberman T.D."/>
            <person name="Swanson P.K."/>
            <person name="Smith M."/>
            <person name="Roesemann S."/>
            <person name="Alexander J.E."/>
            <person name="Rich S.A."/>
            <person name="Livny J."/>
            <person name="Vlamakis H."/>
            <person name="Clish C."/>
            <person name="Bullock K."/>
            <person name="Deik A."/>
            <person name="Scott J."/>
            <person name="Pierce K.A."/>
            <person name="Xavier R.J."/>
            <person name="Alm E.J."/>
        </authorList>
    </citation>
    <scope>NUCLEOTIDE SEQUENCE [LARGE SCALE GENOMIC DNA]</scope>
    <source>
        <strain evidence="2 4">BIOML-A160</strain>
    </source>
</reference>
<dbReference type="RefSeq" id="WP_008766096.1">
    <property type="nucleotide sequence ID" value="NZ_BAABXH010000002.1"/>
</dbReference>
<dbReference type="Proteomes" id="UP001217776">
    <property type="component" value="Unassembled WGS sequence"/>
</dbReference>
<dbReference type="PANTHER" id="PTHR13174:SF3">
    <property type="entry name" value="D-GLUCURONYL C5-EPIMERASE"/>
    <property type="match status" value="1"/>
</dbReference>
<dbReference type="GO" id="GO:0047464">
    <property type="term" value="F:heparosan-N-sulfate-glucuronate 5-epimerase activity"/>
    <property type="evidence" value="ECO:0007669"/>
    <property type="project" value="InterPro"/>
</dbReference>
<dbReference type="AlphaFoldDB" id="C6IEN8"/>
<gene>
    <name evidence="2" type="ORF">GAN75_25255</name>
    <name evidence="3" type="ORF">PO127_21485</name>
</gene>
<evidence type="ECO:0000313" key="4">
    <source>
        <dbReference type="Proteomes" id="UP000436825"/>
    </source>
</evidence>
<organism evidence="2 4">
    <name type="scientific">Bacteroides thetaiotaomicron</name>
    <dbReference type="NCBI Taxonomy" id="818"/>
    <lineage>
        <taxon>Bacteria</taxon>
        <taxon>Pseudomonadati</taxon>
        <taxon>Bacteroidota</taxon>
        <taxon>Bacteroidia</taxon>
        <taxon>Bacteroidales</taxon>
        <taxon>Bacteroidaceae</taxon>
        <taxon>Bacteroides</taxon>
    </lineage>
</organism>
<feature type="domain" description="D-glucuronyl C5-epimerase C-terminal" evidence="1">
    <location>
        <begin position="125"/>
        <end position="281"/>
    </location>
</feature>
<dbReference type="PANTHER" id="PTHR13174">
    <property type="entry name" value="D-GLUCURONYL C5-EPIMERASE"/>
    <property type="match status" value="1"/>
</dbReference>
<dbReference type="Proteomes" id="UP000436825">
    <property type="component" value="Unassembled WGS sequence"/>
</dbReference>
<sequence length="305" mass="35425">MALSLSNIKRWYLMLTGQSIYHVNQSIGEYFQKDKICGYYNNMMEKVQKAPQYVDNEDMPSLDLGNGKQFFFPVGIFQFAFGLLDLYYKFHEEKYKAKFRQCADWALAHQMETGAWDNFSYYYSNNPYGAMAQGEGASLLIRAYVQFKEEKYLSAAKKAIDFMLLSNTEGGCTEYSGEKNVLLLEYPHRKAVLNGFIFSWWGLYDYVLVTGEGGVYKKVLKESLDTLIGLLSQFRGSYWSVYDLEGRMASPFYHNLHIAQMQAMYELTGESIFDEYAKCWERQQKNPICKGLAFIKKSIQKILEK</sequence>
<dbReference type="EMBL" id="WCRW01000028">
    <property type="protein sequence ID" value="KAB4450543.1"/>
    <property type="molecule type" value="Genomic_DNA"/>
</dbReference>
<dbReference type="GO" id="GO:0015012">
    <property type="term" value="P:heparan sulfate proteoglycan biosynthetic process"/>
    <property type="evidence" value="ECO:0007669"/>
    <property type="project" value="InterPro"/>
</dbReference>
<dbReference type="Pfam" id="PF06662">
    <property type="entry name" value="C5-epim_C"/>
    <property type="match status" value="1"/>
</dbReference>
<reference evidence="3" key="2">
    <citation type="submission" date="2022-10" db="EMBL/GenBank/DDBJ databases">
        <title>Human gut microbiome strain richness.</title>
        <authorList>
            <person name="Chen-Liaw A."/>
        </authorList>
    </citation>
    <scope>NUCLEOTIDE SEQUENCE</scope>
    <source>
        <strain evidence="3">1001283st1_A3_1001283B150304_161114</strain>
    </source>
</reference>
<accession>C6IEN8</accession>
<dbReference type="HOGENOM" id="CLU_057836_0_0_10"/>
<dbReference type="EMBL" id="JAQNVG010000047">
    <property type="protein sequence ID" value="MDC2238322.1"/>
    <property type="molecule type" value="Genomic_DNA"/>
</dbReference>
<comment type="caution">
    <text evidence="2">The sequence shown here is derived from an EMBL/GenBank/DDBJ whole genome shotgun (WGS) entry which is preliminary data.</text>
</comment>
<evidence type="ECO:0000259" key="1">
    <source>
        <dbReference type="Pfam" id="PF06662"/>
    </source>
</evidence>
<dbReference type="InterPro" id="IPR008928">
    <property type="entry name" value="6-hairpin_glycosidase_sf"/>
</dbReference>
<evidence type="ECO:0000313" key="3">
    <source>
        <dbReference type="EMBL" id="MDC2238322.1"/>
    </source>
</evidence>